<dbReference type="PANTHER" id="PTHR14491">
    <property type="entry name" value="SOSONDOWAH, ISOFORM G"/>
    <property type="match status" value="1"/>
</dbReference>
<protein>
    <submittedName>
        <fullName evidence="7">Ankyrin repeat domain-containing protein SOWAHA</fullName>
    </submittedName>
    <submittedName>
        <fullName evidence="9">Ankyrin repeat domain-containing protein SOWAHB</fullName>
    </submittedName>
</protein>
<reference evidence="8" key="2">
    <citation type="journal article" date="2016" name="Nat. Commun.">
        <title>The channel catfish genome sequence provides insights into the evolution of scale formation in teleosts.</title>
        <authorList>
            <person name="Liu Z."/>
            <person name="Liu S."/>
            <person name="Yao J."/>
            <person name="Bao L."/>
            <person name="Zhang J."/>
            <person name="Li Y."/>
            <person name="Jiang C."/>
            <person name="Sun L."/>
            <person name="Wang R."/>
            <person name="Zhang Y."/>
            <person name="Zhou T."/>
            <person name="Zeng Q."/>
            <person name="Fu Q."/>
            <person name="Gao S."/>
            <person name="Li N."/>
            <person name="Koren S."/>
            <person name="Jiang Y."/>
            <person name="Zimin A."/>
            <person name="Xu P."/>
            <person name="Phillippy A.M."/>
            <person name="Geng X."/>
            <person name="Song L."/>
            <person name="Sun F."/>
            <person name="Li C."/>
            <person name="Wang X."/>
            <person name="Chen A."/>
            <person name="Jin Y."/>
            <person name="Yuan Z."/>
            <person name="Yang Y."/>
            <person name="Tan S."/>
            <person name="Peatman E."/>
            <person name="Lu J."/>
            <person name="Qin Z."/>
            <person name="Dunham R."/>
            <person name="Li Z."/>
            <person name="Sonstegard T."/>
            <person name="Feng J."/>
            <person name="Danzmann R.G."/>
            <person name="Schroeder S."/>
            <person name="Scheffler B."/>
            <person name="Duke M.V."/>
            <person name="Ballard L."/>
            <person name="Kucuktas H."/>
            <person name="Kaltenboeck L."/>
            <person name="Liu H."/>
            <person name="Armbruster J."/>
            <person name="Xie Y."/>
            <person name="Kirby M.L."/>
            <person name="Tian Y."/>
            <person name="Flanagan M.E."/>
            <person name="Mu W."/>
            <person name="Waldbieser G.C."/>
        </authorList>
    </citation>
    <scope>NUCLEOTIDE SEQUENCE [LARGE SCALE GENOMIC DNA]</scope>
    <source>
        <strain evidence="8">SDA103</strain>
    </source>
</reference>
<evidence type="ECO:0000256" key="2">
    <source>
        <dbReference type="ARBA" id="ARBA00023043"/>
    </source>
</evidence>
<evidence type="ECO:0000256" key="1">
    <source>
        <dbReference type="ARBA" id="ARBA00022737"/>
    </source>
</evidence>
<dbReference type="SMART" id="SM00248">
    <property type="entry name" value="ANK"/>
    <property type="match status" value="2"/>
</dbReference>
<sequence>MALTQTVVLSFLMTRGGKVKNTELLSAFTAHINCSEPEQRRRNRDLFKSFINNVAVVKRVDDVKYVVVKKKYQEMINEGKFSIASSPSSSPSSSSCRTQQSCFSRCESRSITSADILNNNSWFCTSPPGCSINTSKDLVTKQQLQSRPAECDAVIAPVSTSNQEESLTARVLNVANNTRKGKTGAVFAVVAIKSPPHSQTEKIQVNLRTPACLQRLEIPPQQELKTVEAGKSSPYLNHEPDLNKSSRTKRRQTVVPSSPALKRGNKVRKPGFSDKDSSAIRLEPREHEWLVMSATGRWSQLYNLLLQDVLLAEKRNFISGFTALHWAAKHGNVKMVRRILDIGEKVDVNIKSHDGYTPLHVAAIHSHESVLNLLVRDYGANCHIRDNSGKKAYQYLRKELSAEVRELLGDPAASCQFTQHACSDDQHFSDLSKNLNTFSKLFQSSVGHRKKSRLRSSFRSISDEQEENKKDCSLDH</sequence>
<dbReference type="GeneID" id="108274591"/>
<evidence type="ECO:0000256" key="3">
    <source>
        <dbReference type="ARBA" id="ARBA00038122"/>
    </source>
</evidence>
<reference evidence="9" key="3">
    <citation type="submission" date="2025-04" db="UniProtKB">
        <authorList>
            <consortium name="RefSeq"/>
        </authorList>
    </citation>
    <scope>IDENTIFICATION</scope>
    <source>
        <tissue evidence="9">Blood</tissue>
    </source>
</reference>
<evidence type="ECO:0000313" key="7">
    <source>
        <dbReference type="EMBL" id="AHH38344.1"/>
    </source>
</evidence>
<dbReference type="InterPro" id="IPR002110">
    <property type="entry name" value="Ankyrin_rpt"/>
</dbReference>
<dbReference type="Gene3D" id="1.25.40.20">
    <property type="entry name" value="Ankyrin repeat-containing domain"/>
    <property type="match status" value="1"/>
</dbReference>
<dbReference type="Pfam" id="PF12796">
    <property type="entry name" value="Ank_2"/>
    <property type="match status" value="1"/>
</dbReference>
<feature type="compositionally biased region" description="Basic and acidic residues" evidence="5">
    <location>
        <begin position="467"/>
        <end position="476"/>
    </location>
</feature>
<keyword evidence="2 4" id="KW-0040">ANK repeat</keyword>
<organism evidence="7">
    <name type="scientific">Ictalurus punctatus</name>
    <name type="common">Channel catfish</name>
    <name type="synonym">Silurus punctatus</name>
    <dbReference type="NCBI Taxonomy" id="7998"/>
    <lineage>
        <taxon>Eukaryota</taxon>
        <taxon>Metazoa</taxon>
        <taxon>Chordata</taxon>
        <taxon>Craniata</taxon>
        <taxon>Vertebrata</taxon>
        <taxon>Euteleostomi</taxon>
        <taxon>Actinopterygii</taxon>
        <taxon>Neopterygii</taxon>
        <taxon>Teleostei</taxon>
        <taxon>Ostariophysi</taxon>
        <taxon>Siluriformes</taxon>
        <taxon>Ictaluridae</taxon>
        <taxon>Ictalurus</taxon>
    </lineage>
</organism>
<dbReference type="GeneTree" id="ENSGT00950000183003"/>
<dbReference type="CTD" id="101882405"/>
<dbReference type="InterPro" id="IPR058889">
    <property type="entry name" value="WHD_SOWAHA-C"/>
</dbReference>
<dbReference type="PANTHER" id="PTHR14491:SF2">
    <property type="entry name" value="ANKYRIN REPEAT DOMAIN-CONTAINING PROTEIN SOWAHA"/>
    <property type="match status" value="1"/>
</dbReference>
<dbReference type="InterPro" id="IPR036770">
    <property type="entry name" value="Ankyrin_rpt-contain_sf"/>
</dbReference>
<keyword evidence="1" id="KW-0677">Repeat</keyword>
<reference evidence="7" key="1">
    <citation type="journal article" date="2012" name="BMC Genomics">
        <title>Efficient assembly and annotation of the transcriptome of catfish by RNA-Seq analysis of a doubled haploid homozygote.</title>
        <authorList>
            <person name="Liu S."/>
            <person name="Zhang Y."/>
            <person name="Zhou Z."/>
            <person name="Waldbieser G."/>
            <person name="Sun F."/>
            <person name="Lu J."/>
            <person name="Zhang J."/>
            <person name="Jiang Y."/>
            <person name="Zhang H."/>
            <person name="Wang X."/>
            <person name="Rajendran K.V."/>
            <person name="Khoo L."/>
            <person name="Kucuktas H."/>
            <person name="Peatman E."/>
            <person name="Liu Z."/>
        </authorList>
    </citation>
    <scope>NUCLEOTIDE SEQUENCE</scope>
    <source>
        <tissue evidence="7">Mixed</tissue>
    </source>
</reference>
<dbReference type="PROSITE" id="PS50088">
    <property type="entry name" value="ANK_REPEAT"/>
    <property type="match status" value="2"/>
</dbReference>
<feature type="domain" description="SOWAHA-C winged helix-turn-helix" evidence="6">
    <location>
        <begin position="3"/>
        <end position="79"/>
    </location>
</feature>
<feature type="repeat" description="ANK" evidence="4">
    <location>
        <begin position="319"/>
        <end position="351"/>
    </location>
</feature>
<feature type="region of interest" description="Disordered" evidence="5">
    <location>
        <begin position="455"/>
        <end position="476"/>
    </location>
</feature>
<feature type="region of interest" description="Disordered" evidence="5">
    <location>
        <begin position="223"/>
        <end position="278"/>
    </location>
</feature>
<name>W5U9V7_ICTPU</name>
<dbReference type="STRING" id="7998.ENSIPUP00000018225"/>
<dbReference type="SUPFAM" id="SSF48403">
    <property type="entry name" value="Ankyrin repeat"/>
    <property type="match status" value="1"/>
</dbReference>
<dbReference type="EMBL" id="JT408462">
    <property type="protein sequence ID" value="AHH38344.1"/>
    <property type="molecule type" value="mRNA"/>
</dbReference>
<dbReference type="Proteomes" id="UP000221080">
    <property type="component" value="Chromosome 14"/>
</dbReference>
<comment type="similarity">
    <text evidence="3">Belongs to the SOWAH family.</text>
</comment>
<dbReference type="Pfam" id="PF25877">
    <property type="entry name" value="WHD_SOWAH"/>
    <property type="match status" value="1"/>
</dbReference>
<evidence type="ECO:0000259" key="6">
    <source>
        <dbReference type="Pfam" id="PF25877"/>
    </source>
</evidence>
<gene>
    <name evidence="7" type="primary">Sowaha</name>
    <name evidence="9" type="synonym">sowahab</name>
</gene>
<keyword evidence="8" id="KW-1185">Reference proteome</keyword>
<evidence type="ECO:0000256" key="4">
    <source>
        <dbReference type="PROSITE-ProRule" id="PRU00023"/>
    </source>
</evidence>
<accession>W5U9V7</accession>
<dbReference type="OrthoDB" id="432281at2759"/>
<evidence type="ECO:0000313" key="9">
    <source>
        <dbReference type="RefSeq" id="XP_017340292.1"/>
    </source>
</evidence>
<evidence type="ECO:0000313" key="8">
    <source>
        <dbReference type="Proteomes" id="UP000221080"/>
    </source>
</evidence>
<dbReference type="RefSeq" id="XP_017340292.1">
    <property type="nucleotide sequence ID" value="XM_017484803.3"/>
</dbReference>
<dbReference type="PROSITE" id="PS50297">
    <property type="entry name" value="ANK_REP_REGION"/>
    <property type="match status" value="2"/>
</dbReference>
<dbReference type="OMA" id="PIAHEWL"/>
<dbReference type="KEGG" id="ipu:108274591"/>
<feature type="repeat" description="ANK" evidence="4">
    <location>
        <begin position="354"/>
        <end position="387"/>
    </location>
</feature>
<evidence type="ECO:0000256" key="5">
    <source>
        <dbReference type="SAM" id="MobiDB-lite"/>
    </source>
</evidence>
<dbReference type="AlphaFoldDB" id="W5U9V7"/>
<proteinExistence type="evidence at transcript level"/>